<evidence type="ECO:0000313" key="3">
    <source>
        <dbReference type="Proteomes" id="UP000001505"/>
    </source>
</evidence>
<protein>
    <recommendedName>
        <fullName evidence="4">Secreted protein</fullName>
    </recommendedName>
</protein>
<reference evidence="2 3" key="1">
    <citation type="journal article" date="2010" name="PLoS ONE">
        <title>The Waddlia genome: a window into chlamydial biology.</title>
        <authorList>
            <person name="Bertelli C."/>
            <person name="Collyn F."/>
            <person name="Croxatto A."/>
            <person name="Ruckert C."/>
            <person name="Polkinghorne A."/>
            <person name="Kebbi-Beghdadi C."/>
            <person name="Goesmann A."/>
            <person name="Vaughan L."/>
            <person name="Greub G."/>
        </authorList>
    </citation>
    <scope>NUCLEOTIDE SEQUENCE [LARGE SCALE GENOMIC DNA]</scope>
    <source>
        <strain evidence="3">ATCC VR-1470 / WSU 86-1044</strain>
    </source>
</reference>
<keyword evidence="3" id="KW-1185">Reference proteome</keyword>
<feature type="signal peptide" evidence="1">
    <location>
        <begin position="1"/>
        <end position="21"/>
    </location>
</feature>
<feature type="chain" id="PRO_5003091242" description="Secreted protein" evidence="1">
    <location>
        <begin position="22"/>
        <end position="132"/>
    </location>
</feature>
<organism evidence="2 3">
    <name type="scientific">Waddlia chondrophila (strain ATCC VR-1470 / WSU 86-1044)</name>
    <dbReference type="NCBI Taxonomy" id="716544"/>
    <lineage>
        <taxon>Bacteria</taxon>
        <taxon>Pseudomonadati</taxon>
        <taxon>Chlamydiota</taxon>
        <taxon>Chlamydiia</taxon>
        <taxon>Parachlamydiales</taxon>
        <taxon>Waddliaceae</taxon>
        <taxon>Waddlia</taxon>
    </lineage>
</organism>
<evidence type="ECO:0000256" key="1">
    <source>
        <dbReference type="SAM" id="SignalP"/>
    </source>
</evidence>
<sequence>MRMICSIAIFLMIGMNAVAWGDERVAETLENVDFIVENLKDEKGNLYGEAYYALNHNNYPIRISIKLVQAENVNQKIVPYTIIMEPDARVSLGSVAKNKSGKDVKWKYEWEVEPDLHGLHTDKLAICANKDL</sequence>
<proteinExistence type="predicted"/>
<evidence type="ECO:0000313" key="2">
    <source>
        <dbReference type="EMBL" id="ADI39080.1"/>
    </source>
</evidence>
<dbReference type="KEGG" id="wch:wcw_1739"/>
<dbReference type="EMBL" id="CP001928">
    <property type="protein sequence ID" value="ADI39080.1"/>
    <property type="molecule type" value="Genomic_DNA"/>
</dbReference>
<gene>
    <name evidence="2" type="ordered locus">wcw_1739</name>
</gene>
<dbReference type="AlphaFoldDB" id="D6YSN5"/>
<keyword evidence="1" id="KW-0732">Signal</keyword>
<dbReference type="Proteomes" id="UP000001505">
    <property type="component" value="Chromosome"/>
</dbReference>
<name>D6YSN5_WADCW</name>
<evidence type="ECO:0008006" key="4">
    <source>
        <dbReference type="Google" id="ProtNLM"/>
    </source>
</evidence>
<dbReference type="HOGENOM" id="CLU_1916227_0_0_0"/>
<accession>D6YSN5</accession>